<dbReference type="Proteomes" id="UP000267535">
    <property type="component" value="Unassembled WGS sequence"/>
</dbReference>
<gene>
    <name evidence="2" type="ORF">EHS89_08100</name>
</gene>
<dbReference type="EMBL" id="RQXV01000003">
    <property type="protein sequence ID" value="RRD00157.1"/>
    <property type="molecule type" value="Genomic_DNA"/>
</dbReference>
<evidence type="ECO:0000256" key="1">
    <source>
        <dbReference type="SAM" id="SignalP"/>
    </source>
</evidence>
<evidence type="ECO:0000313" key="3">
    <source>
        <dbReference type="Proteomes" id="UP000267535"/>
    </source>
</evidence>
<reference evidence="2 3" key="1">
    <citation type="submission" date="2018-11" db="EMBL/GenBank/DDBJ databases">
        <title>The draft genome sequence of Amphritea balenae JAMM 1525T.</title>
        <authorList>
            <person name="Fang Z."/>
            <person name="Zhang Y."/>
            <person name="Han X."/>
        </authorList>
    </citation>
    <scope>NUCLEOTIDE SEQUENCE [LARGE SCALE GENOMIC DNA]</scope>
    <source>
        <strain evidence="2 3">JAMM 1525</strain>
    </source>
</reference>
<keyword evidence="1" id="KW-0732">Signal</keyword>
<feature type="signal peptide" evidence="1">
    <location>
        <begin position="1"/>
        <end position="24"/>
    </location>
</feature>
<organism evidence="2 3">
    <name type="scientific">Amphritea balenae</name>
    <dbReference type="NCBI Taxonomy" id="452629"/>
    <lineage>
        <taxon>Bacteria</taxon>
        <taxon>Pseudomonadati</taxon>
        <taxon>Pseudomonadota</taxon>
        <taxon>Gammaproteobacteria</taxon>
        <taxon>Oceanospirillales</taxon>
        <taxon>Oceanospirillaceae</taxon>
        <taxon>Amphritea</taxon>
    </lineage>
</organism>
<proteinExistence type="predicted"/>
<dbReference type="InterPro" id="IPR018759">
    <property type="entry name" value="BBP2_2"/>
</dbReference>
<evidence type="ECO:0000313" key="2">
    <source>
        <dbReference type="EMBL" id="RRD00157.1"/>
    </source>
</evidence>
<evidence type="ECO:0008006" key="4">
    <source>
        <dbReference type="Google" id="ProtNLM"/>
    </source>
</evidence>
<comment type="caution">
    <text evidence="2">The sequence shown here is derived from an EMBL/GenBank/DDBJ whole genome shotgun (WGS) entry which is preliminary data.</text>
</comment>
<protein>
    <recommendedName>
        <fullName evidence="4">TIGR03016 family PEP-CTERM system-associated outer membrane protein</fullName>
    </recommendedName>
</protein>
<dbReference type="SUPFAM" id="SSF56935">
    <property type="entry name" value="Porins"/>
    <property type="match status" value="1"/>
</dbReference>
<keyword evidence="3" id="KW-1185">Reference proteome</keyword>
<sequence length="400" mass="44395">MKNMNQVITGLAVSTCLVAQSLLAAIEPASMPLGPVAFTPTINIQTGYDDNILNASNNEIDSIKTIITPNFQIVAEDGLNAYRLQYALSKGIFHSSSDDNYLDHKLSFDAHLEFNARNALDVNASISKNHDDRGTGITETGSIGAGTIAPLEYNIKSIASTYTYGSDSATGRLVLSGKYDDKEYQNFRTITQQRDNTLTTLSAVFYYRIQPKTSMVFEIRNQNVDYTTDTAISLDSSTQRYYVGATWEGTAKTTGTIKLGHVNKDFDSDARSDFSGKSWEADIKWEPRTYSTFNLKTSQSEKESSGTGDLIDSKTARINWTHDWNDQLQTIAGLGYTRDNYRGDTAGRKDNTKDARVQFNYDLRRWLSFGLSYSLQDTDSNIAGIPFDRNIVLLSVTGSL</sequence>
<feature type="chain" id="PRO_5018291513" description="TIGR03016 family PEP-CTERM system-associated outer membrane protein" evidence="1">
    <location>
        <begin position="25"/>
        <end position="400"/>
    </location>
</feature>
<name>A0A3P1SSI5_9GAMM</name>
<dbReference type="AlphaFoldDB" id="A0A3P1SSI5"/>
<dbReference type="Pfam" id="PF10082">
    <property type="entry name" value="BBP2_2"/>
    <property type="match status" value="1"/>
</dbReference>
<accession>A0A3P1SSI5</accession>
<dbReference type="OrthoDB" id="9153755at2"/>